<name>A0A0D7BFM3_9AGAR</name>
<feature type="region of interest" description="Disordered" evidence="1">
    <location>
        <begin position="1"/>
        <end position="91"/>
    </location>
</feature>
<evidence type="ECO:0000313" key="3">
    <source>
        <dbReference type="EMBL" id="KIY69015.1"/>
    </source>
</evidence>
<feature type="compositionally biased region" description="Acidic residues" evidence="1">
    <location>
        <begin position="51"/>
        <end position="68"/>
    </location>
</feature>
<proteinExistence type="predicted"/>
<protein>
    <recommendedName>
        <fullName evidence="2">Hyaluronan/mRNA-binding protein domain-containing protein</fullName>
    </recommendedName>
</protein>
<dbReference type="EMBL" id="KN880492">
    <property type="protein sequence ID" value="KIY69015.1"/>
    <property type="molecule type" value="Genomic_DNA"/>
</dbReference>
<dbReference type="STRING" id="1314674.A0A0D7BFM3"/>
<dbReference type="Proteomes" id="UP000054007">
    <property type="component" value="Unassembled WGS sequence"/>
</dbReference>
<sequence>MTRTARSGFPRAMMHDRSESRSGLDKSMRKGGAGGHNWGSLADERDVEAAALDDEGIDMLLEEGDDSTDTASLSSDNVTESSKSTDDLKNVEAAPEADLAAAKKFRKHAFKGNVDLASIARTSAAVSTSPPTH</sequence>
<feature type="compositionally biased region" description="Basic and acidic residues" evidence="1">
    <location>
        <begin position="13"/>
        <end position="28"/>
    </location>
</feature>
<dbReference type="Pfam" id="PF04774">
    <property type="entry name" value="HABP4_PAI-RBP1"/>
    <property type="match status" value="1"/>
</dbReference>
<evidence type="ECO:0000313" key="4">
    <source>
        <dbReference type="Proteomes" id="UP000054007"/>
    </source>
</evidence>
<feature type="domain" description="Hyaluronan/mRNA-binding protein" evidence="2">
    <location>
        <begin position="21"/>
        <end position="86"/>
    </location>
</feature>
<accession>A0A0D7BFM3</accession>
<organism evidence="3 4">
    <name type="scientific">Cylindrobasidium torrendii FP15055 ss-10</name>
    <dbReference type="NCBI Taxonomy" id="1314674"/>
    <lineage>
        <taxon>Eukaryota</taxon>
        <taxon>Fungi</taxon>
        <taxon>Dikarya</taxon>
        <taxon>Basidiomycota</taxon>
        <taxon>Agaricomycotina</taxon>
        <taxon>Agaricomycetes</taxon>
        <taxon>Agaricomycetidae</taxon>
        <taxon>Agaricales</taxon>
        <taxon>Marasmiineae</taxon>
        <taxon>Physalacriaceae</taxon>
        <taxon>Cylindrobasidium</taxon>
    </lineage>
</organism>
<evidence type="ECO:0000256" key="1">
    <source>
        <dbReference type="SAM" id="MobiDB-lite"/>
    </source>
</evidence>
<gene>
    <name evidence="3" type="ORF">CYLTODRAFT_453048</name>
</gene>
<evidence type="ECO:0000259" key="2">
    <source>
        <dbReference type="Pfam" id="PF04774"/>
    </source>
</evidence>
<dbReference type="OrthoDB" id="2562681at2759"/>
<dbReference type="InterPro" id="IPR006861">
    <property type="entry name" value="HABP4_PAIRBP1-bd"/>
</dbReference>
<keyword evidence="4" id="KW-1185">Reference proteome</keyword>
<reference evidence="3 4" key="1">
    <citation type="journal article" date="2015" name="Fungal Genet. Biol.">
        <title>Evolution of novel wood decay mechanisms in Agaricales revealed by the genome sequences of Fistulina hepatica and Cylindrobasidium torrendii.</title>
        <authorList>
            <person name="Floudas D."/>
            <person name="Held B.W."/>
            <person name="Riley R."/>
            <person name="Nagy L.G."/>
            <person name="Koehler G."/>
            <person name="Ransdell A.S."/>
            <person name="Younus H."/>
            <person name="Chow J."/>
            <person name="Chiniquy J."/>
            <person name="Lipzen A."/>
            <person name="Tritt A."/>
            <person name="Sun H."/>
            <person name="Haridas S."/>
            <person name="LaButti K."/>
            <person name="Ohm R.A."/>
            <person name="Kues U."/>
            <person name="Blanchette R.A."/>
            <person name="Grigoriev I.V."/>
            <person name="Minto R.E."/>
            <person name="Hibbett D.S."/>
        </authorList>
    </citation>
    <scope>NUCLEOTIDE SEQUENCE [LARGE SCALE GENOMIC DNA]</scope>
    <source>
        <strain evidence="3 4">FP15055 ss-10</strain>
    </source>
</reference>
<dbReference type="AlphaFoldDB" id="A0A0D7BFM3"/>